<evidence type="ECO:0000313" key="2">
    <source>
        <dbReference type="Proteomes" id="UP001364764"/>
    </source>
</evidence>
<evidence type="ECO:0000313" key="1">
    <source>
        <dbReference type="EMBL" id="WWP24114.1"/>
    </source>
</evidence>
<dbReference type="RefSeq" id="WP_338709203.1">
    <property type="nucleotide sequence ID" value="NZ_CP145894.1"/>
</dbReference>
<organism evidence="1 2">
    <name type="scientific">Paenibacillus amylolyticus</name>
    <dbReference type="NCBI Taxonomy" id="1451"/>
    <lineage>
        <taxon>Bacteria</taxon>
        <taxon>Bacillati</taxon>
        <taxon>Bacillota</taxon>
        <taxon>Bacilli</taxon>
        <taxon>Bacillales</taxon>
        <taxon>Paenibacillaceae</taxon>
        <taxon>Paenibacillus</taxon>
    </lineage>
</organism>
<dbReference type="EMBL" id="CP145894">
    <property type="protein sequence ID" value="WWP24114.1"/>
    <property type="molecule type" value="Genomic_DNA"/>
</dbReference>
<dbReference type="GeneID" id="93480215"/>
<protein>
    <submittedName>
        <fullName evidence="1">Uncharacterized protein</fullName>
    </submittedName>
</protein>
<dbReference type="Proteomes" id="UP001364764">
    <property type="component" value="Plasmid pY5S7-2"/>
</dbReference>
<sequence>MENEIITLANQVLELLTNYIGFVVAVRNSSQDKPRRKSSKKKKKKH</sequence>
<dbReference type="AlphaFoldDB" id="A0ABD8B2R8"/>
<gene>
    <name evidence="1" type="ORF">V6668_32080</name>
</gene>
<proteinExistence type="predicted"/>
<geneLocation type="plasmid" evidence="1 2">
    <name>pY5S7-2</name>
</geneLocation>
<name>A0ABD8B2R8_PAEAM</name>
<keyword evidence="1" id="KW-0614">Plasmid</keyword>
<reference evidence="1 2" key="1">
    <citation type="submission" date="2024-02" db="EMBL/GenBank/DDBJ databases">
        <title>Complete sequences of two Paenibacillus sp. strains and one Lysinibacillus strain isolated from the environment on STAA medium highlight biotechnological potential.</title>
        <authorList>
            <person name="Attere S.A."/>
            <person name="Piche L.C."/>
            <person name="Intertaglia L."/>
            <person name="Lami R."/>
            <person name="Charette S.J."/>
            <person name="Vincent A.T."/>
        </authorList>
    </citation>
    <scope>NUCLEOTIDE SEQUENCE [LARGE SCALE GENOMIC DNA]</scope>
    <source>
        <strain evidence="1 2">Y5S-7</strain>
        <plasmid evidence="1 2">pY5S7-2</plasmid>
    </source>
</reference>
<accession>A0ABD8B2R8</accession>